<dbReference type="PANTHER" id="PTHR43471">
    <property type="entry name" value="ABC TRANSPORTER PERMEASE"/>
    <property type="match status" value="1"/>
</dbReference>
<keyword evidence="1" id="KW-0812">Transmembrane</keyword>
<feature type="transmembrane region" description="Helical" evidence="1">
    <location>
        <begin position="223"/>
        <end position="240"/>
    </location>
</feature>
<evidence type="ECO:0000256" key="1">
    <source>
        <dbReference type="SAM" id="Phobius"/>
    </source>
</evidence>
<gene>
    <name evidence="2" type="ordered locus">Mtc_1141</name>
</gene>
<feature type="transmembrane region" description="Helical" evidence="1">
    <location>
        <begin position="190"/>
        <end position="211"/>
    </location>
</feature>
<dbReference type="GeneID" id="11971268"/>
<feature type="transmembrane region" description="Helical" evidence="1">
    <location>
        <begin position="252"/>
        <end position="274"/>
    </location>
</feature>
<feature type="transmembrane region" description="Helical" evidence="1">
    <location>
        <begin position="112"/>
        <end position="139"/>
    </location>
</feature>
<dbReference type="HOGENOM" id="CLU_996080_0_0_2"/>
<feature type="transmembrane region" description="Helical" evidence="1">
    <location>
        <begin position="159"/>
        <end position="183"/>
    </location>
</feature>
<keyword evidence="1" id="KW-0472">Membrane</keyword>
<dbReference type="AlphaFoldDB" id="H8I7R2"/>
<dbReference type="PANTHER" id="PTHR43471:SF14">
    <property type="entry name" value="ABC-2 TYPE TRANSPORT SYSTEM PERMEASE PROTEIN"/>
    <property type="match status" value="1"/>
</dbReference>
<keyword evidence="3" id="KW-1185">Reference proteome</keyword>
<reference evidence="2 3" key="1">
    <citation type="journal article" date="2012" name="J. Bacteriol.">
        <title>Complete genome sequence of a thermophilic methanogen, Methanocella conradii HZ254, isolated from Chinese rice field soil.</title>
        <authorList>
            <person name="Lu Z."/>
            <person name="Lu Y."/>
        </authorList>
    </citation>
    <scope>NUCLEOTIDE SEQUENCE [LARGE SCALE GENOMIC DNA]</scope>
    <source>
        <strain evidence="3">DSM 24694 / JCM 17849 / CGMCC 1.5162 / HZ254</strain>
    </source>
</reference>
<name>H8I7R2_METCZ</name>
<proteinExistence type="predicted"/>
<protein>
    <submittedName>
        <fullName evidence="2">ABC-type transport system involved in multi-copper enzyme maturation, permease component</fullName>
    </submittedName>
</protein>
<dbReference type="RefSeq" id="WP_014405735.1">
    <property type="nucleotide sequence ID" value="NC_017034.1"/>
</dbReference>
<evidence type="ECO:0000313" key="2">
    <source>
        <dbReference type="EMBL" id="AFC99897.1"/>
    </source>
</evidence>
<keyword evidence="1" id="KW-1133">Transmembrane helix</keyword>
<dbReference type="EMBL" id="CP003243">
    <property type="protein sequence ID" value="AFC99897.1"/>
    <property type="molecule type" value="Genomic_DNA"/>
</dbReference>
<dbReference type="Pfam" id="PF12679">
    <property type="entry name" value="ABC2_membrane_2"/>
    <property type="match status" value="1"/>
</dbReference>
<evidence type="ECO:0000313" key="3">
    <source>
        <dbReference type="Proteomes" id="UP000005233"/>
    </source>
</evidence>
<dbReference type="Proteomes" id="UP000005233">
    <property type="component" value="Chromosome"/>
</dbReference>
<feature type="transmembrane region" description="Helical" evidence="1">
    <location>
        <begin position="21"/>
        <end position="41"/>
    </location>
</feature>
<sequence length="280" mass="31349">MMNNAIMVARKEFTDLASSRLMLIVLAWYAITSYFILFNMVYPFDGWPSILSRFDNVASGIFVDFAYTLCYSGSIVGIVLGFVAVASEVDGKALNTLLVKPLYRDTIINGKLLGGLGFVLCLFGFTSAFYFVAMSIYSIVVRDALGPLLSIYIPTFISYLPLVLVLSLLCIMLTYSITLLMCLLFKNQSLALFISLFIWVILFVLIDNVSFAGNIGLLVGDEIGYFIGGFSVHNMLYFMLSQNSIQGVLANWWSQFFMLFLYCFTAIVLAYIAFLRRDVA</sequence>
<dbReference type="STRING" id="1041930.Mtc_1141"/>
<organism evidence="2 3">
    <name type="scientific">Methanocella conradii (strain DSM 24694 / JCM 17849 / CGMCC 1.5162 / HZ254)</name>
    <dbReference type="NCBI Taxonomy" id="1041930"/>
    <lineage>
        <taxon>Archaea</taxon>
        <taxon>Methanobacteriati</taxon>
        <taxon>Methanobacteriota</taxon>
        <taxon>Stenosarchaea group</taxon>
        <taxon>Methanomicrobia</taxon>
        <taxon>Methanocellales</taxon>
        <taxon>Methanocellaceae</taxon>
        <taxon>Methanocella</taxon>
    </lineage>
</organism>
<dbReference type="GO" id="GO:0140359">
    <property type="term" value="F:ABC-type transporter activity"/>
    <property type="evidence" value="ECO:0007669"/>
    <property type="project" value="InterPro"/>
</dbReference>
<dbReference type="eggNOG" id="arCOG02436">
    <property type="taxonomic scope" value="Archaea"/>
</dbReference>
<accession>H8I7R2</accession>
<feature type="transmembrane region" description="Helical" evidence="1">
    <location>
        <begin position="61"/>
        <end position="85"/>
    </location>
</feature>
<dbReference type="GO" id="GO:0005886">
    <property type="term" value="C:plasma membrane"/>
    <property type="evidence" value="ECO:0007669"/>
    <property type="project" value="UniProtKB-SubCell"/>
</dbReference>
<dbReference type="KEGG" id="mez:Mtc_1141"/>